<dbReference type="InterPro" id="IPR002885">
    <property type="entry name" value="PPR_rpt"/>
</dbReference>
<evidence type="ECO:0000256" key="3">
    <source>
        <dbReference type="ARBA" id="ARBA00022531"/>
    </source>
</evidence>
<comment type="subunit">
    <text evidence="11">Part of the photosystem II complex.</text>
</comment>
<sequence length="877" mass="96336">MLRRAPSLLATTRNILPARSKLVQTSPLPLIFAAFASFHHAHPGGAHYMLDETPHRRAGAIVRALTASYSSRDTNIVASLHCASLKTGAVLDPPVRTSVLTAYARAQRDVGAALALFEEAGSPDVILWNAAISAFMLNLCYGGAVALFRRMAREIGELDSTTVVVMLSGASRAGKLWHGMGLHGLAVKRCLDADHLSLWNALIDMYAKCGDCDSSEAVFLLMPYQDTTSWNSLISGSIFNGHADVAACYFKEMTRSIVQTDEVTLSLVLSGCSRLEDFVNFGESVHSRVIKLGYEDTVSCSVANSLMTFYSKYGLPEAAEKLFAWTSNKNLVSWNTLIKGMVENERVSEALILFQEMGSENQPDVSTLVTVISSFGDEGLLSEGKAVHGYTVRKGFLQEEPSIGNCLLDFYLKCDETSTASMLFSTMPRRDLISWNTMISGYSRNVSLKKEAHSMFKGLLSEDLHCSLTTILAVMPSCSGPEELSFGKALHAFSLKYGFTSEVSAVNALMHMYLSCGDLLAAFAMMEGILPVSDIISWNTIIVGCVQNGHYNAALEAFQFMCSSLAMSPDCITLVRILSACGNLNQQSLGKSIHCMALKNSLGSNLRVENALLAMYFRMGDTNNKGWRALQFYQNMNDFTPNEISTVASLVDMYCKSGRLDMALRVFEVSEKSIAGWNSMISAFGFHGHGLKSIELFWKMNDSGVKATRSTFIALFLTDISHHAGTGSQQNLYSSFNGLSLQCRPASRPRPSCSSRSTMQVVMMAKPSIQFIQGTDEQTIPDVRLTKSRDGTNGVAIFSFEQPSVFDSSAELGDITGFYMIDEEGVLQSVDVSAKFVNGKPARIEAKYVMRTPREWDRFMRFMERYSQANGLQFVKN</sequence>
<keyword evidence="6" id="KW-0809">Transit peptide</keyword>
<keyword evidence="2" id="KW-0150">Chloroplast</keyword>
<gene>
    <name evidence="14" type="primary">ga08356</name>
    <name evidence="14" type="ORF">PR202_ga08356</name>
</gene>
<dbReference type="EMBL" id="BQKI01000004">
    <property type="protein sequence ID" value="GJM91933.1"/>
    <property type="molecule type" value="Genomic_DNA"/>
</dbReference>
<keyword evidence="9 13" id="KW-0604">Photosystem II</keyword>
<dbReference type="PANTHER" id="PTHR24015:SF1063">
    <property type="entry name" value="OS12G0156900 PROTEIN"/>
    <property type="match status" value="1"/>
</dbReference>
<protein>
    <recommendedName>
        <fullName evidence="13">Photosystem II reaction center Psb28 protein</fullName>
    </recommendedName>
</protein>
<dbReference type="FunFam" id="1.25.40.10:FF:000073">
    <property type="entry name" value="Pentatricopeptide repeat-containing protein chloroplastic"/>
    <property type="match status" value="1"/>
</dbReference>
<keyword evidence="4" id="KW-0934">Plastid</keyword>
<dbReference type="Gene3D" id="1.25.40.10">
    <property type="entry name" value="Tetratricopeptide repeat domain"/>
    <property type="match status" value="5"/>
</dbReference>
<reference evidence="14" key="1">
    <citation type="journal article" date="2018" name="DNA Res.">
        <title>Multiple hybrid de novo genome assembly of finger millet, an orphan allotetraploid crop.</title>
        <authorList>
            <person name="Hatakeyama M."/>
            <person name="Aluri S."/>
            <person name="Balachadran M.T."/>
            <person name="Sivarajan S.R."/>
            <person name="Patrignani A."/>
            <person name="Gruter S."/>
            <person name="Poveda L."/>
            <person name="Shimizu-Inatsugi R."/>
            <person name="Baeten J."/>
            <person name="Francoijs K.J."/>
            <person name="Nataraja K.N."/>
            <person name="Reddy Y.A.N."/>
            <person name="Phadnis S."/>
            <person name="Ravikumar R.L."/>
            <person name="Schlapbach R."/>
            <person name="Sreeman S.M."/>
            <person name="Shimizu K.K."/>
        </authorList>
    </citation>
    <scope>NUCLEOTIDE SEQUENCE</scope>
</reference>
<dbReference type="Gene3D" id="2.40.30.220">
    <property type="entry name" value="Photosystem II Psb28"/>
    <property type="match status" value="1"/>
</dbReference>
<dbReference type="NCBIfam" id="TIGR03047">
    <property type="entry name" value="PS_II_psb28"/>
    <property type="match status" value="1"/>
</dbReference>
<feature type="repeat" description="PPR" evidence="12">
    <location>
        <begin position="673"/>
        <end position="707"/>
    </location>
</feature>
<dbReference type="GO" id="GO:0009654">
    <property type="term" value="C:photosystem II oxygen evolving complex"/>
    <property type="evidence" value="ECO:0007669"/>
    <property type="project" value="InterPro"/>
</dbReference>
<evidence type="ECO:0000256" key="10">
    <source>
        <dbReference type="ARBA" id="ARBA00060947"/>
    </source>
</evidence>
<evidence type="ECO:0000256" key="1">
    <source>
        <dbReference type="ARBA" id="ARBA00004185"/>
    </source>
</evidence>
<evidence type="ECO:0000256" key="6">
    <source>
        <dbReference type="ARBA" id="ARBA00022946"/>
    </source>
</evidence>
<dbReference type="Pfam" id="PF13041">
    <property type="entry name" value="PPR_2"/>
    <property type="match status" value="1"/>
</dbReference>
<dbReference type="InterPro" id="IPR011990">
    <property type="entry name" value="TPR-like_helical_dom_sf"/>
</dbReference>
<dbReference type="PANTHER" id="PTHR24015">
    <property type="entry name" value="OS07G0578800 PROTEIN-RELATED"/>
    <property type="match status" value="1"/>
</dbReference>
<keyword evidence="7" id="KW-0793">Thylakoid</keyword>
<evidence type="ECO:0000256" key="9">
    <source>
        <dbReference type="ARBA" id="ARBA00023276"/>
    </source>
</evidence>
<dbReference type="GO" id="GO:0003723">
    <property type="term" value="F:RNA binding"/>
    <property type="evidence" value="ECO:0007669"/>
    <property type="project" value="InterPro"/>
</dbReference>
<feature type="repeat" description="PPR" evidence="12">
    <location>
        <begin position="431"/>
        <end position="466"/>
    </location>
</feature>
<dbReference type="FunFam" id="1.25.40.10:FF:000805">
    <property type="entry name" value="Pentatricopeptide repeat-containing protein"/>
    <property type="match status" value="1"/>
</dbReference>
<keyword evidence="3 13" id="KW-0602">Photosynthesis</keyword>
<dbReference type="HAMAP" id="MF_01370">
    <property type="entry name" value="PSII_Psb28"/>
    <property type="match status" value="1"/>
</dbReference>
<dbReference type="PROSITE" id="PS51375">
    <property type="entry name" value="PPR"/>
    <property type="match status" value="4"/>
</dbReference>
<keyword evidence="8" id="KW-0472">Membrane</keyword>
<evidence type="ECO:0000256" key="11">
    <source>
        <dbReference type="ARBA" id="ARBA00062039"/>
    </source>
</evidence>
<accession>A0AAV5BZZ3</accession>
<dbReference type="FunFam" id="1.25.40.10:FF:000353">
    <property type="entry name" value="Pentatricopeptide repeat-containing protein At4g39530"/>
    <property type="match status" value="1"/>
</dbReference>
<evidence type="ECO:0000313" key="14">
    <source>
        <dbReference type="EMBL" id="GJM91933.1"/>
    </source>
</evidence>
<evidence type="ECO:0000256" key="13">
    <source>
        <dbReference type="RuleBase" id="RU003509"/>
    </source>
</evidence>
<name>A0AAV5BZZ3_ELECO</name>
<dbReference type="InterPro" id="IPR005610">
    <property type="entry name" value="PSII_Psb28_class-1"/>
</dbReference>
<evidence type="ECO:0000256" key="8">
    <source>
        <dbReference type="ARBA" id="ARBA00023136"/>
    </source>
</evidence>
<comment type="subcellular location">
    <subcellularLocation>
        <location evidence="1">Plastid</location>
        <location evidence="1">Chloroplast thylakoid membrane</location>
        <topology evidence="1">Peripheral membrane protein</topology>
        <orientation evidence="1">Stromal side</orientation>
    </subcellularLocation>
</comment>
<dbReference type="GO" id="GO:0009451">
    <property type="term" value="P:RNA modification"/>
    <property type="evidence" value="ECO:0007669"/>
    <property type="project" value="InterPro"/>
</dbReference>
<dbReference type="GO" id="GO:0009535">
    <property type="term" value="C:chloroplast thylakoid membrane"/>
    <property type="evidence" value="ECO:0007669"/>
    <property type="project" value="UniProtKB-SubCell"/>
</dbReference>
<dbReference type="FunFam" id="2.40.30.220:FF:000001">
    <property type="entry name" value="Photosystem II reaction center Psb28 protein"/>
    <property type="match status" value="1"/>
</dbReference>
<evidence type="ECO:0000256" key="12">
    <source>
        <dbReference type="PROSITE-ProRule" id="PRU00708"/>
    </source>
</evidence>
<comment type="caution">
    <text evidence="14">The sequence shown here is derived from an EMBL/GenBank/DDBJ whole genome shotgun (WGS) entry which is preliminary data.</text>
</comment>
<dbReference type="InterPro" id="IPR046960">
    <property type="entry name" value="PPR_At4g14850-like_plant"/>
</dbReference>
<dbReference type="AlphaFoldDB" id="A0AAV5BZZ3"/>
<proteinExistence type="inferred from homology"/>
<evidence type="ECO:0000256" key="4">
    <source>
        <dbReference type="ARBA" id="ARBA00022640"/>
    </source>
</evidence>
<comment type="similarity">
    <text evidence="10 13">Belongs to the Psb28 family.</text>
</comment>
<dbReference type="GO" id="GO:0015979">
    <property type="term" value="P:photosynthesis"/>
    <property type="evidence" value="ECO:0007669"/>
    <property type="project" value="UniProtKB-KW"/>
</dbReference>
<evidence type="ECO:0000256" key="5">
    <source>
        <dbReference type="ARBA" id="ARBA00022737"/>
    </source>
</evidence>
<dbReference type="Proteomes" id="UP001054889">
    <property type="component" value="Unassembled WGS sequence"/>
</dbReference>
<dbReference type="InterPro" id="IPR038676">
    <property type="entry name" value="Psb28_c1_sf"/>
</dbReference>
<evidence type="ECO:0000313" key="15">
    <source>
        <dbReference type="Proteomes" id="UP001054889"/>
    </source>
</evidence>
<feature type="repeat" description="PPR" evidence="12">
    <location>
        <begin position="330"/>
        <end position="364"/>
    </location>
</feature>
<evidence type="ECO:0000256" key="7">
    <source>
        <dbReference type="ARBA" id="ARBA00023078"/>
    </source>
</evidence>
<evidence type="ECO:0000256" key="2">
    <source>
        <dbReference type="ARBA" id="ARBA00022528"/>
    </source>
</evidence>
<keyword evidence="15" id="KW-1185">Reference proteome</keyword>
<feature type="repeat" description="PPR" evidence="12">
    <location>
        <begin position="534"/>
        <end position="564"/>
    </location>
</feature>
<keyword evidence="5" id="KW-0677">Repeat</keyword>
<reference evidence="14" key="2">
    <citation type="submission" date="2021-12" db="EMBL/GenBank/DDBJ databases">
        <title>Resequencing data analysis of finger millet.</title>
        <authorList>
            <person name="Hatakeyama M."/>
            <person name="Aluri S."/>
            <person name="Balachadran M.T."/>
            <person name="Sivarajan S.R."/>
            <person name="Poveda L."/>
            <person name="Shimizu-Inatsugi R."/>
            <person name="Schlapbach R."/>
            <person name="Sreeman S.M."/>
            <person name="Shimizu K.K."/>
        </authorList>
    </citation>
    <scope>NUCLEOTIDE SEQUENCE</scope>
</reference>
<dbReference type="Pfam" id="PF03912">
    <property type="entry name" value="Psb28"/>
    <property type="match status" value="1"/>
</dbReference>
<dbReference type="NCBIfam" id="TIGR00756">
    <property type="entry name" value="PPR"/>
    <property type="match status" value="2"/>
</dbReference>
<dbReference type="Pfam" id="PF01535">
    <property type="entry name" value="PPR"/>
    <property type="match status" value="8"/>
</dbReference>
<organism evidence="14 15">
    <name type="scientific">Eleusine coracana subsp. coracana</name>
    <dbReference type="NCBI Taxonomy" id="191504"/>
    <lineage>
        <taxon>Eukaryota</taxon>
        <taxon>Viridiplantae</taxon>
        <taxon>Streptophyta</taxon>
        <taxon>Embryophyta</taxon>
        <taxon>Tracheophyta</taxon>
        <taxon>Spermatophyta</taxon>
        <taxon>Magnoliopsida</taxon>
        <taxon>Liliopsida</taxon>
        <taxon>Poales</taxon>
        <taxon>Poaceae</taxon>
        <taxon>PACMAD clade</taxon>
        <taxon>Chloridoideae</taxon>
        <taxon>Cynodonteae</taxon>
        <taxon>Eleusininae</taxon>
        <taxon>Eleusine</taxon>
    </lineage>
</organism>